<reference evidence="2" key="1">
    <citation type="journal article" date="2019" name="Int. J. Syst. Evol. Microbiol.">
        <title>The Global Catalogue of Microorganisms (GCM) 10K type strain sequencing project: providing services to taxonomists for standard genome sequencing and annotation.</title>
        <authorList>
            <consortium name="The Broad Institute Genomics Platform"/>
            <consortium name="The Broad Institute Genome Sequencing Center for Infectious Disease"/>
            <person name="Wu L."/>
            <person name="Ma J."/>
        </authorList>
    </citation>
    <scope>NUCLEOTIDE SEQUENCE [LARGE SCALE GENOMIC DNA]</scope>
    <source>
        <strain evidence="2">JCM 12774</strain>
    </source>
</reference>
<protein>
    <submittedName>
        <fullName evidence="1">Uncharacterized protein</fullName>
    </submittedName>
</protein>
<accession>A0ABP3I4G6</accession>
<comment type="caution">
    <text evidence="1">The sequence shown here is derived from an EMBL/GenBank/DDBJ whole genome shotgun (WGS) entry which is preliminary data.</text>
</comment>
<organism evidence="1 2">
    <name type="scientific">Paenibacillus motobuensis</name>
    <dbReference type="NCBI Taxonomy" id="295324"/>
    <lineage>
        <taxon>Bacteria</taxon>
        <taxon>Bacillati</taxon>
        <taxon>Bacillota</taxon>
        <taxon>Bacilli</taxon>
        <taxon>Bacillales</taxon>
        <taxon>Paenibacillaceae</taxon>
        <taxon>Paenibacillus</taxon>
    </lineage>
</organism>
<sequence>MYMRERLQSEEAALIKQSVQEYLLRLQSEHKDASDKEFLNHQIEVAQSVFDKVLGLRLSQDGKISSAKEGPEGMLVFKANYKYHGRDKKIRTGSMVVQAWHRDSVKEAIKDRLHKERGWEKGWIFVDTIQQMEAMGDAN</sequence>
<keyword evidence="2" id="KW-1185">Reference proteome</keyword>
<evidence type="ECO:0000313" key="1">
    <source>
        <dbReference type="EMBL" id="GAA0389930.1"/>
    </source>
</evidence>
<name>A0ABP3I4G6_9BACL</name>
<proteinExistence type="predicted"/>
<dbReference type="Proteomes" id="UP001500340">
    <property type="component" value="Unassembled WGS sequence"/>
</dbReference>
<evidence type="ECO:0000313" key="2">
    <source>
        <dbReference type="Proteomes" id="UP001500340"/>
    </source>
</evidence>
<gene>
    <name evidence="1" type="ORF">GCM10008933_21010</name>
</gene>
<dbReference type="EMBL" id="BAAACX010000009">
    <property type="protein sequence ID" value="GAA0389930.1"/>
    <property type="molecule type" value="Genomic_DNA"/>
</dbReference>